<dbReference type="InterPro" id="IPR007608">
    <property type="entry name" value="Senescence_reg_S40"/>
</dbReference>
<accession>A0A7J7NLI9</accession>
<feature type="region of interest" description="Disordered" evidence="2">
    <location>
        <begin position="1"/>
        <end position="34"/>
    </location>
</feature>
<gene>
    <name evidence="3" type="ORF">GIB67_011486</name>
</gene>
<evidence type="ECO:0008006" key="5">
    <source>
        <dbReference type="Google" id="ProtNLM"/>
    </source>
</evidence>
<evidence type="ECO:0000313" key="4">
    <source>
        <dbReference type="Proteomes" id="UP000541444"/>
    </source>
</evidence>
<evidence type="ECO:0000313" key="3">
    <source>
        <dbReference type="EMBL" id="KAF6168101.1"/>
    </source>
</evidence>
<dbReference type="AlphaFoldDB" id="A0A7J7NLI9"/>
<dbReference type="GO" id="GO:0010150">
    <property type="term" value="P:leaf senescence"/>
    <property type="evidence" value="ECO:0007669"/>
    <property type="project" value="UniProtKB-ARBA"/>
</dbReference>
<protein>
    <recommendedName>
        <fullName evidence="5">Senescence regulator</fullName>
    </recommendedName>
</protein>
<keyword evidence="4" id="KW-1185">Reference proteome</keyword>
<dbReference type="Proteomes" id="UP000541444">
    <property type="component" value="Unassembled WGS sequence"/>
</dbReference>
<evidence type="ECO:0000256" key="2">
    <source>
        <dbReference type="SAM" id="MobiDB-lite"/>
    </source>
</evidence>
<name>A0A7J7NLI9_9MAGN</name>
<dbReference type="PANTHER" id="PTHR46525:SF18">
    <property type="entry name" value="SENESCENCE REGULATOR S40"/>
    <property type="match status" value="1"/>
</dbReference>
<dbReference type="OrthoDB" id="1917735at2759"/>
<organism evidence="3 4">
    <name type="scientific">Kingdonia uniflora</name>
    <dbReference type="NCBI Taxonomy" id="39325"/>
    <lineage>
        <taxon>Eukaryota</taxon>
        <taxon>Viridiplantae</taxon>
        <taxon>Streptophyta</taxon>
        <taxon>Embryophyta</taxon>
        <taxon>Tracheophyta</taxon>
        <taxon>Spermatophyta</taxon>
        <taxon>Magnoliopsida</taxon>
        <taxon>Ranunculales</taxon>
        <taxon>Circaeasteraceae</taxon>
        <taxon>Kingdonia</taxon>
    </lineage>
</organism>
<dbReference type="EMBL" id="JACGCM010000704">
    <property type="protein sequence ID" value="KAF6168101.1"/>
    <property type="molecule type" value="Genomic_DNA"/>
</dbReference>
<comment type="caution">
    <text evidence="3">The sequence shown here is derived from an EMBL/GenBank/DDBJ whole genome shotgun (WGS) entry which is preliminary data.</text>
</comment>
<reference evidence="3 4" key="1">
    <citation type="journal article" date="2020" name="IScience">
        <title>Genome Sequencing of the Endangered Kingdonia uniflora (Circaeasteraceae, Ranunculales) Reveals Potential Mechanisms of Evolutionary Specialization.</title>
        <authorList>
            <person name="Sun Y."/>
            <person name="Deng T."/>
            <person name="Zhang A."/>
            <person name="Moore M.J."/>
            <person name="Landis J.B."/>
            <person name="Lin N."/>
            <person name="Zhang H."/>
            <person name="Zhang X."/>
            <person name="Huang J."/>
            <person name="Zhang X."/>
            <person name="Sun H."/>
            <person name="Wang H."/>
        </authorList>
    </citation>
    <scope>NUCLEOTIDE SEQUENCE [LARGE SCALE GENOMIC DNA]</scope>
    <source>
        <strain evidence="3">TB1705</strain>
        <tissue evidence="3">Leaf</tissue>
    </source>
</reference>
<proteinExistence type="inferred from homology"/>
<sequence length="202" mass="22972">MAKGRKNGPTHHEYTFTSYNYNQSQQTETTDVSELAEEDVWPMVDDIVERDDDDQMQNEWNRGPNIRNQQWVSRGDAQRGGLSLAFEDTTPGRTPPARIVNVASPRSNQTHHVTSSAPVSIPNWPKYLRVNSMDSFHDSDDGTDEHDSELDRVPPHEYFAREYARSRKSTTTSVLEGVGRTLKGRDMSRVRDAVWSQTGFDG</sequence>
<dbReference type="Pfam" id="PF04520">
    <property type="entry name" value="Senescence_reg"/>
    <property type="match status" value="1"/>
</dbReference>
<evidence type="ECO:0000256" key="1">
    <source>
        <dbReference type="ARBA" id="ARBA00034773"/>
    </source>
</evidence>
<comment type="similarity">
    <text evidence="1">Belongs to the senescence regulator S40 family.</text>
</comment>
<dbReference type="PANTHER" id="PTHR46525">
    <property type="entry name" value="EMB|CAB72159.1"/>
    <property type="match status" value="1"/>
</dbReference>
<feature type="compositionally biased region" description="Polar residues" evidence="2">
    <location>
        <begin position="15"/>
        <end position="32"/>
    </location>
</feature>
<feature type="region of interest" description="Disordered" evidence="2">
    <location>
        <begin position="53"/>
        <end position="76"/>
    </location>
</feature>